<proteinExistence type="predicted"/>
<organism evidence="2 3">
    <name type="scientific">Champsocephalus esox</name>
    <name type="common">pike icefish</name>
    <dbReference type="NCBI Taxonomy" id="159716"/>
    <lineage>
        <taxon>Eukaryota</taxon>
        <taxon>Metazoa</taxon>
        <taxon>Chordata</taxon>
        <taxon>Craniata</taxon>
        <taxon>Vertebrata</taxon>
        <taxon>Euteleostomi</taxon>
        <taxon>Actinopterygii</taxon>
        <taxon>Neopterygii</taxon>
        <taxon>Teleostei</taxon>
        <taxon>Neoteleostei</taxon>
        <taxon>Acanthomorphata</taxon>
        <taxon>Eupercaria</taxon>
        <taxon>Perciformes</taxon>
        <taxon>Notothenioidei</taxon>
        <taxon>Channichthyidae</taxon>
        <taxon>Champsocephalus</taxon>
    </lineage>
</organism>
<dbReference type="EMBL" id="JAULUE010002064">
    <property type="protein sequence ID" value="KAK5880199.1"/>
    <property type="molecule type" value="Genomic_DNA"/>
</dbReference>
<evidence type="ECO:0000313" key="2">
    <source>
        <dbReference type="EMBL" id="KAK5880199.1"/>
    </source>
</evidence>
<protein>
    <submittedName>
        <fullName evidence="2">Uncharacterized protein</fullName>
    </submittedName>
</protein>
<sequence length="109" mass="12211">MEKSPFERNPFEHSLGVDPLKHSFVQPVSEQALLQAVLHEAKLELKGDIQKLSDRLLVLESQVSEILRLLSLKRRLSLPPTSSPKPRVRHQEPAADSKQGTPKADDGPF</sequence>
<gene>
    <name evidence="2" type="ORF">CesoFtcFv8_023251</name>
</gene>
<evidence type="ECO:0000256" key="1">
    <source>
        <dbReference type="SAM" id="MobiDB-lite"/>
    </source>
</evidence>
<dbReference type="AlphaFoldDB" id="A0AAN8B932"/>
<name>A0AAN8B932_9TELE</name>
<evidence type="ECO:0000313" key="3">
    <source>
        <dbReference type="Proteomes" id="UP001335648"/>
    </source>
</evidence>
<feature type="region of interest" description="Disordered" evidence="1">
    <location>
        <begin position="77"/>
        <end position="109"/>
    </location>
</feature>
<dbReference type="Proteomes" id="UP001335648">
    <property type="component" value="Unassembled WGS sequence"/>
</dbReference>
<accession>A0AAN8B932</accession>
<keyword evidence="3" id="KW-1185">Reference proteome</keyword>
<reference evidence="2 3" key="1">
    <citation type="journal article" date="2023" name="Mol. Biol. Evol.">
        <title>Genomics of Secondarily Temperate Adaptation in the Only Non-Antarctic Icefish.</title>
        <authorList>
            <person name="Rivera-Colon A.G."/>
            <person name="Rayamajhi N."/>
            <person name="Minhas B.F."/>
            <person name="Madrigal G."/>
            <person name="Bilyk K.T."/>
            <person name="Yoon V."/>
            <person name="Hune M."/>
            <person name="Gregory S."/>
            <person name="Cheng C.H.C."/>
            <person name="Catchen J.M."/>
        </authorList>
    </citation>
    <scope>NUCLEOTIDE SEQUENCE [LARGE SCALE GENOMIC DNA]</scope>
    <source>
        <strain evidence="2">JC2023a</strain>
    </source>
</reference>
<comment type="caution">
    <text evidence="2">The sequence shown here is derived from an EMBL/GenBank/DDBJ whole genome shotgun (WGS) entry which is preliminary data.</text>
</comment>